<dbReference type="Proteomes" id="UP000664132">
    <property type="component" value="Unassembled WGS sequence"/>
</dbReference>
<sequence length="629" mass="70017">MLRPVGNLEKFSTVSHSLGFYRGVANTARYRTDTEPQLLGSIIETAVARVVLKHPALCCTIINEDRRDSAFVRLESIDLSSCIRYHLPKPSQTEDDAIAEALSFQHGQTWSNIDFQPPWKIIVVPTKKWPDTKGTGFDIIFAYHHALADGLSGVAFHRSLLEALNNPSDTTPLTNHVIQVPESLTLAVPLETAIDFKIGWIFFMKTILSTVQPKWLFPGSPSSWTGAMPSMEHLENYKTNVRLLQISSDIVSRVLSACKAEKATLTGLLHGLILMSLARRVPSASTFTTATPYSLRHLTGMSPTDEMGNHVGSLKLQQPIDVISDLRSVKDPTEVMKQIWTMARDFRASMSAELASLPNDNLIGMIPYISDMHKMFISMVGRPRSTTYEISNVGCLRVQGEPGRWRMERDIFSQSGSVTGAAIYFNVASMADGPLTIATTWLEGVVDNVLVEDVVKDLEEADWPLHKLLCDDLALLKLKPRPTPSSKIAILFPPTSHHTDLTSRSPEVIFVDCPQLQRDGKVFEMPEIKPHLGAGNPRAEKKSVSRNVLKGFDIGYKLVLFRRGDWMRDGSAQNLAAREATKGQSAGEWHGEVVVLSRVMVPDDLYARYQDITLRDLRFAVDYFLGYGV</sequence>
<dbReference type="Pfam" id="PF07247">
    <property type="entry name" value="AATase"/>
    <property type="match status" value="1"/>
</dbReference>
<dbReference type="GO" id="GO:0008080">
    <property type="term" value="F:N-acetyltransferase activity"/>
    <property type="evidence" value="ECO:0007669"/>
    <property type="project" value="TreeGrafter"/>
</dbReference>
<dbReference type="EMBL" id="JAFJYH010000394">
    <property type="protein sequence ID" value="KAG4412256.1"/>
    <property type="molecule type" value="Genomic_DNA"/>
</dbReference>
<dbReference type="InterPro" id="IPR010828">
    <property type="entry name" value="Atf2/Sli1-like"/>
</dbReference>
<accession>A0A8H7VZC0</accession>
<comment type="caution">
    <text evidence="1">The sequence shown here is derived from an EMBL/GenBank/DDBJ whole genome shotgun (WGS) entry which is preliminary data.</text>
</comment>
<protein>
    <recommendedName>
        <fullName evidence="3">Alcohol acetyltransferase FCK4</fullName>
    </recommendedName>
</protein>
<dbReference type="OrthoDB" id="2150604at2759"/>
<evidence type="ECO:0008006" key="3">
    <source>
        <dbReference type="Google" id="ProtNLM"/>
    </source>
</evidence>
<dbReference type="AlphaFoldDB" id="A0A8H7VZC0"/>
<dbReference type="Gene3D" id="3.30.559.10">
    <property type="entry name" value="Chloramphenicol acetyltransferase-like domain"/>
    <property type="match status" value="1"/>
</dbReference>
<dbReference type="InterPro" id="IPR052058">
    <property type="entry name" value="Alcohol_O-acetyltransferase"/>
</dbReference>
<dbReference type="SUPFAM" id="SSF52777">
    <property type="entry name" value="CoA-dependent acyltransferases"/>
    <property type="match status" value="1"/>
</dbReference>
<dbReference type="PANTHER" id="PTHR28037:SF1">
    <property type="entry name" value="ALCOHOL O-ACETYLTRANSFERASE 1-RELATED"/>
    <property type="match status" value="1"/>
</dbReference>
<evidence type="ECO:0000313" key="2">
    <source>
        <dbReference type="Proteomes" id="UP000664132"/>
    </source>
</evidence>
<dbReference type="PANTHER" id="PTHR28037">
    <property type="entry name" value="ALCOHOL O-ACETYLTRANSFERASE 1-RELATED"/>
    <property type="match status" value="1"/>
</dbReference>
<dbReference type="InterPro" id="IPR023213">
    <property type="entry name" value="CAT-like_dom_sf"/>
</dbReference>
<gene>
    <name evidence="1" type="ORF">IFR04_014605</name>
</gene>
<proteinExistence type="predicted"/>
<organism evidence="1 2">
    <name type="scientific">Cadophora malorum</name>
    <dbReference type="NCBI Taxonomy" id="108018"/>
    <lineage>
        <taxon>Eukaryota</taxon>
        <taxon>Fungi</taxon>
        <taxon>Dikarya</taxon>
        <taxon>Ascomycota</taxon>
        <taxon>Pezizomycotina</taxon>
        <taxon>Leotiomycetes</taxon>
        <taxon>Helotiales</taxon>
        <taxon>Ploettnerulaceae</taxon>
        <taxon>Cadophora</taxon>
    </lineage>
</organism>
<name>A0A8H7VZC0_9HELO</name>
<keyword evidence="2" id="KW-1185">Reference proteome</keyword>
<reference evidence="1" key="1">
    <citation type="submission" date="2021-02" db="EMBL/GenBank/DDBJ databases">
        <title>Genome sequence Cadophora malorum strain M34.</title>
        <authorList>
            <person name="Stefanovic E."/>
            <person name="Vu D."/>
            <person name="Scully C."/>
            <person name="Dijksterhuis J."/>
            <person name="Roader J."/>
            <person name="Houbraken J."/>
        </authorList>
    </citation>
    <scope>NUCLEOTIDE SEQUENCE</scope>
    <source>
        <strain evidence="1">M34</strain>
    </source>
</reference>
<evidence type="ECO:0000313" key="1">
    <source>
        <dbReference type="EMBL" id="KAG4412256.1"/>
    </source>
</evidence>